<keyword evidence="1" id="KW-0812">Transmembrane</keyword>
<sequence>MITSQWNSRARLVAWIVVVGLIALALLITLLIAVITATILVDQIPGGDAGLATTPELESAYKTMNWSFPTLIGVVAIGILVPLIAKRRGRDRAKSR</sequence>
<dbReference type="KEGG" id="rte:GSU10_03445"/>
<evidence type="ECO:0000313" key="3">
    <source>
        <dbReference type="Proteomes" id="UP000465031"/>
    </source>
</evidence>
<proteinExistence type="predicted"/>
<keyword evidence="1" id="KW-1133">Transmembrane helix</keyword>
<feature type="transmembrane region" description="Helical" evidence="1">
    <location>
        <begin position="66"/>
        <end position="85"/>
    </location>
</feature>
<gene>
    <name evidence="2" type="ORF">GSU10_03445</name>
</gene>
<reference evidence="3" key="1">
    <citation type="submission" date="2019-12" db="EMBL/GenBank/DDBJ databases">
        <title>Complete and draft genome sequences of new strains and members of some known species of the genus Rathayibacter isolated from plants.</title>
        <authorList>
            <person name="Tarlachkov S.V."/>
            <person name="Starodumova I.P."/>
            <person name="Dorofeeva L.V."/>
            <person name="Prisyazhnaya N.V."/>
            <person name="Leyn S."/>
            <person name="Zlamal J."/>
            <person name="Elan M."/>
            <person name="Osterman A.L."/>
            <person name="Nadler S."/>
            <person name="Subbotin S.A."/>
            <person name="Evtushenko L.I."/>
        </authorList>
    </citation>
    <scope>NUCLEOTIDE SEQUENCE [LARGE SCALE GENOMIC DNA]</scope>
    <source>
        <strain evidence="3">VKM Ac-2761</strain>
    </source>
</reference>
<dbReference type="Proteomes" id="UP000465031">
    <property type="component" value="Chromosome"/>
</dbReference>
<accession>A0AAE6RKH3</accession>
<organism evidence="2 3">
    <name type="scientific">Rathayibacter tanaceti</name>
    <dbReference type="NCBI Taxonomy" id="1671680"/>
    <lineage>
        <taxon>Bacteria</taxon>
        <taxon>Bacillati</taxon>
        <taxon>Actinomycetota</taxon>
        <taxon>Actinomycetes</taxon>
        <taxon>Micrococcales</taxon>
        <taxon>Microbacteriaceae</taxon>
        <taxon>Rathayibacter</taxon>
    </lineage>
</organism>
<evidence type="ECO:0000256" key="1">
    <source>
        <dbReference type="SAM" id="Phobius"/>
    </source>
</evidence>
<name>A0AAE6RKH3_9MICO</name>
<evidence type="ECO:0000313" key="2">
    <source>
        <dbReference type="EMBL" id="QHC54794.1"/>
    </source>
</evidence>
<protein>
    <submittedName>
        <fullName evidence="2">Uncharacterized protein</fullName>
    </submittedName>
</protein>
<dbReference type="EMBL" id="CP047186">
    <property type="protein sequence ID" value="QHC54794.1"/>
    <property type="molecule type" value="Genomic_DNA"/>
</dbReference>
<dbReference type="AlphaFoldDB" id="A0AAE6RKH3"/>
<keyword evidence="1" id="KW-0472">Membrane</keyword>
<feature type="transmembrane region" description="Helical" evidence="1">
    <location>
        <begin position="12"/>
        <end position="41"/>
    </location>
</feature>
<dbReference type="RefSeq" id="WP_153038770.1">
    <property type="nucleotide sequence ID" value="NZ_LIIN01000005.1"/>
</dbReference>